<protein>
    <submittedName>
        <fullName evidence="1">Uncharacterized protein</fullName>
    </submittedName>
</protein>
<dbReference type="Proteomes" id="UP000011014">
    <property type="component" value="Unassembled WGS sequence"/>
</dbReference>
<dbReference type="EMBL" id="FN654465">
    <property type="protein sequence ID" value="CBY33987.1"/>
    <property type="molecule type" value="Genomic_DNA"/>
</dbReference>
<accession>E4YEQ0</accession>
<sequence>MRRLGLCRSLLAKSPTTWKASVIKVFIKQSTSFLATENRISDKQSIINIFYNYEHHNKILVLNNRKLMSAKHH</sequence>
<proteinExistence type="predicted"/>
<dbReference type="AlphaFoldDB" id="E4YEQ0"/>
<reference evidence="1" key="1">
    <citation type="journal article" date="2010" name="Science">
        <title>Plasticity of animal genome architecture unmasked by rapid evolution of a pelagic tunicate.</title>
        <authorList>
            <person name="Denoeud F."/>
            <person name="Henriet S."/>
            <person name="Mungpakdee S."/>
            <person name="Aury J.M."/>
            <person name="Da Silva C."/>
            <person name="Brinkmann H."/>
            <person name="Mikhaleva J."/>
            <person name="Olsen L.C."/>
            <person name="Jubin C."/>
            <person name="Canestro C."/>
            <person name="Bouquet J.M."/>
            <person name="Danks G."/>
            <person name="Poulain J."/>
            <person name="Campsteijn C."/>
            <person name="Adamski M."/>
            <person name="Cross I."/>
            <person name="Yadetie F."/>
            <person name="Muffato M."/>
            <person name="Louis A."/>
            <person name="Butcher S."/>
            <person name="Tsagkogeorga G."/>
            <person name="Konrad A."/>
            <person name="Singh S."/>
            <person name="Jensen M.F."/>
            <person name="Cong E.H."/>
            <person name="Eikeseth-Otteraa H."/>
            <person name="Noel B."/>
            <person name="Anthouard V."/>
            <person name="Porcel B.M."/>
            <person name="Kachouri-Lafond R."/>
            <person name="Nishino A."/>
            <person name="Ugolini M."/>
            <person name="Chourrout P."/>
            <person name="Nishida H."/>
            <person name="Aasland R."/>
            <person name="Huzurbazar S."/>
            <person name="Westhof E."/>
            <person name="Delsuc F."/>
            <person name="Lehrach H."/>
            <person name="Reinhardt R."/>
            <person name="Weissenbach J."/>
            <person name="Roy S.W."/>
            <person name="Artiguenave F."/>
            <person name="Postlethwait J.H."/>
            <person name="Manak J.R."/>
            <person name="Thompson E.M."/>
            <person name="Jaillon O."/>
            <person name="Du Pasquier L."/>
            <person name="Boudinot P."/>
            <person name="Liberles D.A."/>
            <person name="Volff J.N."/>
            <person name="Philippe H."/>
            <person name="Lenhard B."/>
            <person name="Roest Crollius H."/>
            <person name="Wincker P."/>
            <person name="Chourrout D."/>
        </authorList>
    </citation>
    <scope>NUCLEOTIDE SEQUENCE [LARGE SCALE GENOMIC DNA]</scope>
</reference>
<name>E4YEQ0_OIKDI</name>
<evidence type="ECO:0000313" key="1">
    <source>
        <dbReference type="EMBL" id="CBY33987.1"/>
    </source>
</evidence>
<organism evidence="1">
    <name type="scientific">Oikopleura dioica</name>
    <name type="common">Tunicate</name>
    <dbReference type="NCBI Taxonomy" id="34765"/>
    <lineage>
        <taxon>Eukaryota</taxon>
        <taxon>Metazoa</taxon>
        <taxon>Chordata</taxon>
        <taxon>Tunicata</taxon>
        <taxon>Appendicularia</taxon>
        <taxon>Copelata</taxon>
        <taxon>Oikopleuridae</taxon>
        <taxon>Oikopleura</taxon>
    </lineage>
</organism>
<gene>
    <name evidence="1" type="ORF">GSOID_T00021963001</name>
</gene>